<gene>
    <name evidence="1" type="primary">LOC101103658</name>
</gene>
<dbReference type="Ensembl" id="ENSOART00020004725.2">
    <property type="protein sequence ID" value="ENSOARP00020003883.2"/>
    <property type="gene ID" value="ENSOARG00020003081.2"/>
</dbReference>
<protein>
    <submittedName>
        <fullName evidence="1">Uncharacterized protein</fullName>
    </submittedName>
</protein>
<name>A0AC11ASA0_SHEEP</name>
<sequence>MGGKTTFLLPALFLLIIPGSSAVSGPRAVRGVEQGSLTVRCRYDPGYEPFVKWWCRGADWSSCRFIVKTNHGSEKEVKQGRVSIKDNRKDRSFTVTVEKLRVDDSDTYWCGIERVGVDLGDDVDVTIDPAGSISSRATSNANMFTAPVVPEGHLPLLGSVHFLLLVFLKVPLFLGMLGAVLWVHRPLRSSGRKPQENQQPPCSSTFQEQKTLKQKEKAFFSGIDGRQWRLWFSRQHGSPLQELVP</sequence>
<organism evidence="1">
    <name type="scientific">Ovis aries</name>
    <name type="common">Sheep</name>
    <dbReference type="NCBI Taxonomy" id="9940"/>
    <lineage>
        <taxon>Eukaryota</taxon>
        <taxon>Metazoa</taxon>
        <taxon>Chordata</taxon>
        <taxon>Craniata</taxon>
        <taxon>Vertebrata</taxon>
        <taxon>Euteleostomi</taxon>
        <taxon>Mammalia</taxon>
        <taxon>Eutheria</taxon>
        <taxon>Laurasiatheria</taxon>
        <taxon>Artiodactyla</taxon>
        <taxon>Ruminantia</taxon>
        <taxon>Pecora</taxon>
        <taxon>Bovidae</taxon>
        <taxon>Caprinae</taxon>
        <taxon>Ovis</taxon>
    </lineage>
</organism>
<reference evidence="1" key="2">
    <citation type="submission" date="2025-08" db="UniProtKB">
        <authorList>
            <consortium name="Ensembl"/>
        </authorList>
    </citation>
    <scope>IDENTIFICATION</scope>
</reference>
<reference evidence="1" key="3">
    <citation type="submission" date="2025-09" db="UniProtKB">
        <authorList>
            <consortium name="Ensembl"/>
        </authorList>
    </citation>
    <scope>IDENTIFICATION</scope>
</reference>
<proteinExistence type="predicted"/>
<evidence type="ECO:0000313" key="1">
    <source>
        <dbReference type="Ensembl" id="ENSOARP00020003883.2"/>
    </source>
</evidence>
<reference evidence="1" key="1">
    <citation type="submission" date="2020-11" db="EMBL/GenBank/DDBJ databases">
        <authorList>
            <person name="Davenport K.M."/>
            <person name="Bickhart D.M."/>
            <person name="Smith T.P.L."/>
            <person name="Murdoch B.M."/>
            <person name="Rosen B.D."/>
        </authorList>
    </citation>
    <scope>NUCLEOTIDE SEQUENCE [LARGE SCALE GENOMIC DNA]</scope>
    <source>
        <strain evidence="1">OAR_USU_Benz2616</strain>
    </source>
</reference>
<accession>A0AC11ASA0</accession>